<comment type="caution">
    <text evidence="1">The sequence shown here is derived from an EMBL/GenBank/DDBJ whole genome shotgun (WGS) entry which is preliminary data.</text>
</comment>
<proteinExistence type="predicted"/>
<sequence length="112" mass="13035">MPQSCCLLIVIRMHPNWRSYFLEQVAYQFETHQWREFESVAAAFGCCAIINFGSRPQKAAINCVCRILQRNLSLVIEVQHYIPSKAPQVVSTTWEKSVVQHSFNYSMRCHIN</sequence>
<protein>
    <submittedName>
        <fullName evidence="1">Uncharacterized protein</fullName>
    </submittedName>
</protein>
<dbReference type="EMBL" id="RRYP01013587">
    <property type="protein sequence ID" value="TNV76435.1"/>
    <property type="molecule type" value="Genomic_DNA"/>
</dbReference>
<keyword evidence="2" id="KW-1185">Reference proteome</keyword>
<name>A0A8J8NLR7_HALGN</name>
<evidence type="ECO:0000313" key="2">
    <source>
        <dbReference type="Proteomes" id="UP000785679"/>
    </source>
</evidence>
<gene>
    <name evidence="1" type="ORF">FGO68_gene15068</name>
</gene>
<accession>A0A8J8NLR7</accession>
<organism evidence="1 2">
    <name type="scientific">Halteria grandinella</name>
    <dbReference type="NCBI Taxonomy" id="5974"/>
    <lineage>
        <taxon>Eukaryota</taxon>
        <taxon>Sar</taxon>
        <taxon>Alveolata</taxon>
        <taxon>Ciliophora</taxon>
        <taxon>Intramacronucleata</taxon>
        <taxon>Spirotrichea</taxon>
        <taxon>Stichotrichia</taxon>
        <taxon>Sporadotrichida</taxon>
        <taxon>Halteriidae</taxon>
        <taxon>Halteria</taxon>
    </lineage>
</organism>
<evidence type="ECO:0000313" key="1">
    <source>
        <dbReference type="EMBL" id="TNV76435.1"/>
    </source>
</evidence>
<dbReference type="Proteomes" id="UP000785679">
    <property type="component" value="Unassembled WGS sequence"/>
</dbReference>
<reference evidence="1" key="1">
    <citation type="submission" date="2019-06" db="EMBL/GenBank/DDBJ databases">
        <authorList>
            <person name="Zheng W."/>
        </authorList>
    </citation>
    <scope>NUCLEOTIDE SEQUENCE</scope>
    <source>
        <strain evidence="1">QDHG01</strain>
    </source>
</reference>
<dbReference type="AlphaFoldDB" id="A0A8J8NLR7"/>